<reference evidence="2" key="1">
    <citation type="submission" date="2020-03" db="EMBL/GenBank/DDBJ databases">
        <title>Spirochaetal bacteria isolated from arthropods constitute a novel genus Entomospira genus novum within the order Spirochaetales.</title>
        <authorList>
            <person name="Grana-Miraglia L."/>
            <person name="Sikutova S."/>
            <person name="Fingerle V."/>
            <person name="Sing A."/>
            <person name="Castillo-Ramirez S."/>
            <person name="Margos G."/>
            <person name="Rudolf I."/>
        </authorList>
    </citation>
    <scope>NUCLEOTIDE SEQUENCE</scope>
    <source>
        <strain evidence="2">BR208</strain>
    </source>
</reference>
<evidence type="ECO:0000313" key="2">
    <source>
        <dbReference type="EMBL" id="NIZ46363.1"/>
    </source>
</evidence>
<comment type="caution">
    <text evidence="2">The sequence shown here is derived from an EMBL/GenBank/DDBJ whole genome shotgun (WGS) entry which is preliminary data.</text>
</comment>
<dbReference type="Pfam" id="PF01551">
    <property type="entry name" value="Peptidase_M23"/>
    <property type="match status" value="1"/>
</dbReference>
<dbReference type="SUPFAM" id="SSF51261">
    <property type="entry name" value="Duplicated hybrid motif"/>
    <property type="match status" value="1"/>
</dbReference>
<dbReference type="GO" id="GO:0004222">
    <property type="term" value="F:metalloendopeptidase activity"/>
    <property type="evidence" value="ECO:0007669"/>
    <property type="project" value="TreeGrafter"/>
</dbReference>
<dbReference type="CDD" id="cd12797">
    <property type="entry name" value="M23_peptidase"/>
    <property type="match status" value="1"/>
</dbReference>
<keyword evidence="3" id="KW-1185">Reference proteome</keyword>
<dbReference type="InterPro" id="IPR011055">
    <property type="entry name" value="Dup_hybrid_motif"/>
</dbReference>
<evidence type="ECO:0000259" key="1">
    <source>
        <dbReference type="Pfam" id="PF01551"/>
    </source>
</evidence>
<protein>
    <submittedName>
        <fullName evidence="2">M23 family metallopeptidase</fullName>
    </submittedName>
</protein>
<dbReference type="InterPro" id="IPR016047">
    <property type="entry name" value="M23ase_b-sheet_dom"/>
</dbReference>
<dbReference type="AlphaFoldDB" id="A0A968GDU2"/>
<feature type="domain" description="M23ase beta-sheet core" evidence="1">
    <location>
        <begin position="213"/>
        <end position="308"/>
    </location>
</feature>
<dbReference type="PANTHER" id="PTHR21666:SF270">
    <property type="entry name" value="MUREIN HYDROLASE ACTIVATOR ENVC"/>
    <property type="match status" value="1"/>
</dbReference>
<sequence length="337" mass="37749">MRTNGYQWIMIVLLLMYPSSIMAKAYQLFHTVNWQQGGVINAIIYPNEGIDNVQLRLEQVNLRDAGDSGYIRAKAKGFPLRVAKLKNGNIYAIIMGISALVPPDNYELRAIITLKSGEIQEVVSHTIALKAGAYTKQVIKMGAQGQAVRNNQSQERQLQAQRFYAALGRFDIETSFDVKSWDLPIKESKWYYTSRYGSVREFVYPDGGKSRDFHNGEDFAGMSVGAGVYSVAEGKVTLAENRIVTGNTVIVMHAPGVFSLYYHMDSIVVEKEEIIRRGQMVGRLGSTGFATGPHLHLTAYIQGQDVDPNYLFNHALWDEKWAASTLRTLKVSKKVID</sequence>
<gene>
    <name evidence="2" type="ORF">HCT46_00275</name>
</gene>
<dbReference type="InterPro" id="IPR050570">
    <property type="entry name" value="Cell_wall_metabolism_enzyme"/>
</dbReference>
<dbReference type="Proteomes" id="UP000752013">
    <property type="component" value="Unassembled WGS sequence"/>
</dbReference>
<name>A0A968GDU2_9SPIO</name>
<evidence type="ECO:0000313" key="3">
    <source>
        <dbReference type="Proteomes" id="UP000752013"/>
    </source>
</evidence>
<dbReference type="Gene3D" id="2.70.70.10">
    <property type="entry name" value="Glucose Permease (Domain IIA)"/>
    <property type="match status" value="1"/>
</dbReference>
<dbReference type="RefSeq" id="WP_167702833.1">
    <property type="nucleotide sequence ID" value="NZ_CP118168.1"/>
</dbReference>
<organism evidence="2 3">
    <name type="scientific">Entomospira nematocerorum</name>
    <dbReference type="NCBI Taxonomy" id="2719987"/>
    <lineage>
        <taxon>Bacteria</taxon>
        <taxon>Pseudomonadati</taxon>
        <taxon>Spirochaetota</taxon>
        <taxon>Spirochaetia</taxon>
        <taxon>Spirochaetales</taxon>
        <taxon>Spirochaetaceae</taxon>
        <taxon>Entomospira</taxon>
    </lineage>
</organism>
<proteinExistence type="predicted"/>
<dbReference type="EMBL" id="JAATLK010000001">
    <property type="protein sequence ID" value="NIZ46363.1"/>
    <property type="molecule type" value="Genomic_DNA"/>
</dbReference>
<dbReference type="PANTHER" id="PTHR21666">
    <property type="entry name" value="PEPTIDASE-RELATED"/>
    <property type="match status" value="1"/>
</dbReference>
<accession>A0A968GDU2</accession>